<gene>
    <name evidence="3" type="ORF">NYP18_15000</name>
</gene>
<dbReference type="Pfam" id="PF20467">
    <property type="entry name" value="MmeI_C"/>
    <property type="match status" value="1"/>
</dbReference>
<feature type="domain" description="MmeI-like C-terminal" evidence="2">
    <location>
        <begin position="100"/>
        <end position="177"/>
    </location>
</feature>
<proteinExistence type="predicted"/>
<feature type="non-terminal residue" evidence="3">
    <location>
        <position position="1"/>
    </location>
</feature>
<evidence type="ECO:0000313" key="3">
    <source>
        <dbReference type="EMBL" id="MCS5480950.1"/>
    </source>
</evidence>
<keyword evidence="4" id="KW-1185">Reference proteome</keyword>
<feature type="domain" description="MmeI-like target recognition" evidence="1">
    <location>
        <begin position="12"/>
        <end position="98"/>
    </location>
</feature>
<organism evidence="3 4">
    <name type="scientific">Corynebacterium lemuris</name>
    <dbReference type="NCBI Taxonomy" id="1859292"/>
    <lineage>
        <taxon>Bacteria</taxon>
        <taxon>Bacillati</taxon>
        <taxon>Actinomycetota</taxon>
        <taxon>Actinomycetes</taxon>
        <taxon>Mycobacteriales</taxon>
        <taxon>Corynebacteriaceae</taxon>
        <taxon>Corynebacterium</taxon>
    </lineage>
</organism>
<sequence>RQPTSDCRQSLQQSPKTDYLCIPSVVSETRKYFIAARYDANTISSNLVFNTPDEDGLQFALISSSMFITWQRTVGGRMKSDLRFANTLTWNTFPVPELDEKIRQRVIDAGKKVLAARELYPERSLAQHYNPLSMAPELIKAHDALDREVDKAFGAPRKLTTERQRQELLFANYARMTMN</sequence>
<evidence type="ECO:0000259" key="2">
    <source>
        <dbReference type="Pfam" id="PF20467"/>
    </source>
</evidence>
<evidence type="ECO:0000313" key="4">
    <source>
        <dbReference type="Proteomes" id="UP001205965"/>
    </source>
</evidence>
<evidence type="ECO:0000259" key="1">
    <source>
        <dbReference type="Pfam" id="PF20466"/>
    </source>
</evidence>
<dbReference type="InterPro" id="IPR046820">
    <property type="entry name" value="MmeI_TRD"/>
</dbReference>
<reference evidence="3 4" key="1">
    <citation type="submission" date="2022-08" db="EMBL/GenBank/DDBJ databases">
        <title>YIM 101645 draft genome.</title>
        <authorList>
            <person name="Chen X."/>
        </authorList>
    </citation>
    <scope>NUCLEOTIDE SEQUENCE [LARGE SCALE GENOMIC DNA]</scope>
    <source>
        <strain evidence="3 4">YIM 101645</strain>
    </source>
</reference>
<dbReference type="InterPro" id="IPR046818">
    <property type="entry name" value="MmeI_C"/>
</dbReference>
<comment type="caution">
    <text evidence="3">The sequence shown here is derived from an EMBL/GenBank/DDBJ whole genome shotgun (WGS) entry which is preliminary data.</text>
</comment>
<dbReference type="Proteomes" id="UP001205965">
    <property type="component" value="Unassembled WGS sequence"/>
</dbReference>
<protein>
    <submittedName>
        <fullName evidence="3">Uncharacterized protein</fullName>
    </submittedName>
</protein>
<dbReference type="EMBL" id="JANWTC010000026">
    <property type="protein sequence ID" value="MCS5480950.1"/>
    <property type="molecule type" value="Genomic_DNA"/>
</dbReference>
<dbReference type="RefSeq" id="WP_369415259.1">
    <property type="nucleotide sequence ID" value="NZ_JANWTC010000026.1"/>
</dbReference>
<accession>A0ABT2G1R2</accession>
<dbReference type="Pfam" id="PF20466">
    <property type="entry name" value="MmeI_TRD"/>
    <property type="match status" value="1"/>
</dbReference>
<name>A0ABT2G1R2_9CORY</name>